<evidence type="ECO:0000313" key="2">
    <source>
        <dbReference type="Proteomes" id="UP000182987"/>
    </source>
</evidence>
<dbReference type="RefSeq" id="WP_071925045.1">
    <property type="nucleotide sequence ID" value="NZ_CP017480.1"/>
</dbReference>
<dbReference type="Gene3D" id="3.50.50.60">
    <property type="entry name" value="FAD/NAD(P)-binding domain"/>
    <property type="match status" value="1"/>
</dbReference>
<dbReference type="InterPro" id="IPR036188">
    <property type="entry name" value="FAD/NAD-bd_sf"/>
</dbReference>
<evidence type="ECO:0008006" key="3">
    <source>
        <dbReference type="Google" id="ProtNLM"/>
    </source>
</evidence>
<reference evidence="2" key="1">
    <citation type="submission" date="2016-09" db="EMBL/GenBank/DDBJ databases">
        <authorList>
            <person name="Lysoe E."/>
        </authorList>
    </citation>
    <scope>NUCLEOTIDE SEQUENCE [LARGE SCALE GENOMIC DNA]</scope>
    <source>
        <strain evidence="2">LJ96T</strain>
    </source>
</reference>
<dbReference type="STRING" id="1440763.BJI69_19940"/>
<dbReference type="EMBL" id="CP017480">
    <property type="protein sequence ID" value="APG05949.1"/>
    <property type="molecule type" value="Genomic_DNA"/>
</dbReference>
<dbReference type="AlphaFoldDB" id="A0A1L3EY02"/>
<evidence type="ECO:0000313" key="1">
    <source>
        <dbReference type="EMBL" id="APG05949.1"/>
    </source>
</evidence>
<keyword evidence="2" id="KW-1185">Reference proteome</keyword>
<dbReference type="KEGG" id="lrz:BJI69_19940"/>
<dbReference type="Proteomes" id="UP000182987">
    <property type="component" value="Chromosome"/>
</dbReference>
<organism evidence="1 2">
    <name type="scientific">Luteibacter rhizovicinus DSM 16549</name>
    <dbReference type="NCBI Taxonomy" id="1440763"/>
    <lineage>
        <taxon>Bacteria</taxon>
        <taxon>Pseudomonadati</taxon>
        <taxon>Pseudomonadota</taxon>
        <taxon>Gammaproteobacteria</taxon>
        <taxon>Lysobacterales</taxon>
        <taxon>Rhodanobacteraceae</taxon>
        <taxon>Luteibacter</taxon>
    </lineage>
</organism>
<gene>
    <name evidence="1" type="ORF">BJI69_19940</name>
</gene>
<protein>
    <recommendedName>
        <fullName evidence="3">Glucose-methanol-choline oxidoreductase N-terminal domain-containing protein</fullName>
    </recommendedName>
</protein>
<dbReference type="SUPFAM" id="SSF51905">
    <property type="entry name" value="FAD/NAD(P)-binding domain"/>
    <property type="match status" value="1"/>
</dbReference>
<sequence>MSSVVVVGTGIAGAIVAKRLLEDSAVEHVTMLDAGGVVPQMDGRRWMDYLTTWKLPYDGNTDRRMDYDVAGQPLAFEGGRLVVRGGSTMHWGDGRSATSPKIFGHFPVLAANWTGLLVTMILSPTTGAPSN</sequence>
<name>A0A1L3EY02_9GAMM</name>
<proteinExistence type="predicted"/>
<accession>A0A1L3EY02</accession>